<name>A0A5C6UK74_9SPHN</name>
<dbReference type="Proteomes" id="UP000321129">
    <property type="component" value="Unassembled WGS sequence"/>
</dbReference>
<keyword evidence="3" id="KW-1185">Reference proteome</keyword>
<protein>
    <submittedName>
        <fullName evidence="2">LPS export ABC transporter periplasmic protein LptC</fullName>
    </submittedName>
</protein>
<proteinExistence type="predicted"/>
<dbReference type="EMBL" id="VOPY01000001">
    <property type="protein sequence ID" value="TXC73442.1"/>
    <property type="molecule type" value="Genomic_DNA"/>
</dbReference>
<dbReference type="OrthoDB" id="7423492at2"/>
<evidence type="ECO:0000313" key="3">
    <source>
        <dbReference type="Proteomes" id="UP000321129"/>
    </source>
</evidence>
<keyword evidence="1" id="KW-1133">Transmembrane helix</keyword>
<evidence type="ECO:0000256" key="1">
    <source>
        <dbReference type="SAM" id="Phobius"/>
    </source>
</evidence>
<keyword evidence="1" id="KW-0472">Membrane</keyword>
<dbReference type="AlphaFoldDB" id="A0A5C6UK74"/>
<dbReference type="RefSeq" id="WP_147121278.1">
    <property type="nucleotide sequence ID" value="NZ_VOPY01000001.1"/>
</dbReference>
<keyword evidence="1" id="KW-0812">Transmembrane</keyword>
<comment type="caution">
    <text evidence="2">The sequence shown here is derived from an EMBL/GenBank/DDBJ whole genome shotgun (WGS) entry which is preliminary data.</text>
</comment>
<sequence>MSVRAETDRQARKLWARRGGSHDRVIAVLRLVLPAAVGALAAAMVFTPLVNRNEFSFVLDKNKVAIARDRFAVSSALYRGEDDRGRAFVLSAGSAVQKSVSDPVVKILDMTARIALDDGPAQLIAASALYNMDADTVAVDGPISVAGANGFDLRTRDVLVDLKARTMTGSNGVSGTLPIGRFSANSLFADLDARNVRLSGAARLHINQGAIR</sequence>
<accession>A0A5C6UK74</accession>
<reference evidence="2 3" key="1">
    <citation type="submission" date="2019-08" db="EMBL/GenBank/DDBJ databases">
        <title>Sphingorhabdus soil sp. nov., isolated from arctic soil.</title>
        <authorList>
            <person name="Liu Y."/>
        </authorList>
    </citation>
    <scope>NUCLEOTIDE SEQUENCE [LARGE SCALE GENOMIC DNA]</scope>
    <source>
        <strain evidence="2 3">D-2Q-5-6</strain>
    </source>
</reference>
<gene>
    <name evidence="2" type="ORF">FSZ31_01415</name>
</gene>
<organism evidence="2 3">
    <name type="scientific">Flavisphingopyxis soli</name>
    <dbReference type="NCBI Taxonomy" id="2601267"/>
    <lineage>
        <taxon>Bacteria</taxon>
        <taxon>Pseudomonadati</taxon>
        <taxon>Pseudomonadota</taxon>
        <taxon>Alphaproteobacteria</taxon>
        <taxon>Sphingomonadales</taxon>
        <taxon>Sphingopyxidaceae</taxon>
        <taxon>Flavisphingopyxis</taxon>
    </lineage>
</organism>
<feature type="transmembrane region" description="Helical" evidence="1">
    <location>
        <begin position="27"/>
        <end position="50"/>
    </location>
</feature>
<evidence type="ECO:0000313" key="2">
    <source>
        <dbReference type="EMBL" id="TXC73442.1"/>
    </source>
</evidence>